<protein>
    <submittedName>
        <fullName evidence="5">Amine sulfotransferase-like</fullName>
    </submittedName>
</protein>
<reference evidence="5" key="1">
    <citation type="submission" date="2025-08" db="UniProtKB">
        <authorList>
            <consortium name="RefSeq"/>
        </authorList>
    </citation>
    <scope>IDENTIFICATION</scope>
    <source>
        <tissue evidence="5">Muscle</tissue>
    </source>
</reference>
<comment type="similarity">
    <text evidence="1">Belongs to the sulfotransferase 1 family.</text>
</comment>
<keyword evidence="4" id="KW-1185">Reference proteome</keyword>
<gene>
    <name evidence="5" type="primary">LOC106457674</name>
</gene>
<organism evidence="4 5">
    <name type="scientific">Limulus polyphemus</name>
    <name type="common">Atlantic horseshoe crab</name>
    <dbReference type="NCBI Taxonomy" id="6850"/>
    <lineage>
        <taxon>Eukaryota</taxon>
        <taxon>Metazoa</taxon>
        <taxon>Ecdysozoa</taxon>
        <taxon>Arthropoda</taxon>
        <taxon>Chelicerata</taxon>
        <taxon>Merostomata</taxon>
        <taxon>Xiphosura</taxon>
        <taxon>Limulidae</taxon>
        <taxon>Limulus</taxon>
    </lineage>
</organism>
<dbReference type="InterPro" id="IPR000863">
    <property type="entry name" value="Sulfotransferase_dom"/>
</dbReference>
<dbReference type="InterPro" id="IPR027417">
    <property type="entry name" value="P-loop_NTPase"/>
</dbReference>
<evidence type="ECO:0000256" key="1">
    <source>
        <dbReference type="ARBA" id="ARBA00005771"/>
    </source>
</evidence>
<dbReference type="GeneID" id="106457674"/>
<evidence type="ECO:0000313" key="5">
    <source>
        <dbReference type="RefSeq" id="XP_013772565.1"/>
    </source>
</evidence>
<keyword evidence="2" id="KW-0808">Transferase</keyword>
<dbReference type="Proteomes" id="UP000694941">
    <property type="component" value="Unplaced"/>
</dbReference>
<dbReference type="Gene3D" id="3.40.50.300">
    <property type="entry name" value="P-loop containing nucleotide triphosphate hydrolases"/>
    <property type="match status" value="1"/>
</dbReference>
<feature type="domain" description="Sulfotransferase" evidence="3">
    <location>
        <begin position="37"/>
        <end position="253"/>
    </location>
</feature>
<proteinExistence type="inferred from homology"/>
<accession>A0ABM1B0Z2</accession>
<feature type="domain" description="Sulfotransferase" evidence="3">
    <location>
        <begin position="274"/>
        <end position="308"/>
    </location>
</feature>
<sequence>MAEVKNKPKYQVIDGLIMNASVSSKCLRGAIQYKPRDDDIFIVTFPKCGTTWAQHIVHNILNKGETFRSYEEIKVRSPFLEMSGPKIAEVMPRPGSIKTHLPFNLCPYSPSAKYIYIARNPRDCCVSYYHHTKMLPEYHFENGNFDDFFEIFIDGETDWGDYFDHLISWYEHRNDPNVCLLTYEEMKNDTRAAILKIARFLGPQYAEMLENDDKLMLKILDQTSVSYMKRFNKEMKHFYTSGNKDTCHGQEMPEGLKHVREYYEKHNLNMPFEVEFVRKGSTGDWKNYFSPDQSKRLIEKFDAKTKDTDIPKLWENLF</sequence>
<dbReference type="SUPFAM" id="SSF52540">
    <property type="entry name" value="P-loop containing nucleoside triphosphate hydrolases"/>
    <property type="match status" value="1"/>
</dbReference>
<dbReference type="Pfam" id="PF00685">
    <property type="entry name" value="Sulfotransfer_1"/>
    <property type="match status" value="2"/>
</dbReference>
<dbReference type="PANTHER" id="PTHR11783">
    <property type="entry name" value="SULFOTRANSFERASE SULT"/>
    <property type="match status" value="1"/>
</dbReference>
<evidence type="ECO:0000313" key="4">
    <source>
        <dbReference type="Proteomes" id="UP000694941"/>
    </source>
</evidence>
<evidence type="ECO:0000256" key="2">
    <source>
        <dbReference type="ARBA" id="ARBA00022679"/>
    </source>
</evidence>
<name>A0ABM1B0Z2_LIMPO</name>
<dbReference type="RefSeq" id="XP_013772565.1">
    <property type="nucleotide sequence ID" value="XM_013917111.2"/>
</dbReference>
<evidence type="ECO:0000259" key="3">
    <source>
        <dbReference type="Pfam" id="PF00685"/>
    </source>
</evidence>